<name>A0A2S5GFZ4_9BACL</name>
<keyword evidence="1" id="KW-1133">Transmembrane helix</keyword>
<dbReference type="EMBL" id="PREZ01000001">
    <property type="protein sequence ID" value="PPA71919.1"/>
    <property type="molecule type" value="Genomic_DNA"/>
</dbReference>
<dbReference type="AlphaFoldDB" id="A0A2S5GFZ4"/>
<feature type="transmembrane region" description="Helical" evidence="1">
    <location>
        <begin position="107"/>
        <end position="127"/>
    </location>
</feature>
<evidence type="ECO:0000313" key="2">
    <source>
        <dbReference type="EMBL" id="PPA71919.1"/>
    </source>
</evidence>
<proteinExistence type="predicted"/>
<protein>
    <submittedName>
        <fullName evidence="2">Uncharacterized protein</fullName>
    </submittedName>
</protein>
<keyword evidence="3" id="KW-1185">Reference proteome</keyword>
<feature type="transmembrane region" description="Helical" evidence="1">
    <location>
        <begin position="31"/>
        <end position="48"/>
    </location>
</feature>
<organism evidence="2 3">
    <name type="scientific">Jeotgalibacillus proteolyticus</name>
    <dbReference type="NCBI Taxonomy" id="2082395"/>
    <lineage>
        <taxon>Bacteria</taxon>
        <taxon>Bacillati</taxon>
        <taxon>Bacillota</taxon>
        <taxon>Bacilli</taxon>
        <taxon>Bacillales</taxon>
        <taxon>Caryophanaceae</taxon>
        <taxon>Jeotgalibacillus</taxon>
    </lineage>
</organism>
<evidence type="ECO:0000256" key="1">
    <source>
        <dbReference type="SAM" id="Phobius"/>
    </source>
</evidence>
<dbReference type="RefSeq" id="WP_104055692.1">
    <property type="nucleotide sequence ID" value="NZ_PREZ01000001.1"/>
</dbReference>
<comment type="caution">
    <text evidence="2">The sequence shown here is derived from an EMBL/GenBank/DDBJ whole genome shotgun (WGS) entry which is preliminary data.</text>
</comment>
<sequence>MKINLTFLIGCSFIMLATLRATDLVDYHGSFVSSIALAGLFFLIADLISERIKFEDEILNEYKKMENHIKKVLFLMKGRIRNEKRLEIESNLDTIQKKIDSTNEYRLLKFLIFSLYMLAVMSIVVFPQLTLVKSINSEGYGLIGDFTVLLGLGITLILAHIRDEISNGLEGVHKRFEGIKAYLTELIVEELTHHYTSNLNDIYEDDRSLNADRDEKMKEK</sequence>
<keyword evidence="1" id="KW-0812">Transmembrane</keyword>
<keyword evidence="1" id="KW-0472">Membrane</keyword>
<dbReference type="Proteomes" id="UP000239047">
    <property type="component" value="Unassembled WGS sequence"/>
</dbReference>
<reference evidence="2 3" key="1">
    <citation type="submission" date="2018-02" db="EMBL/GenBank/DDBJ databases">
        <title>Jeotgalibacillus proteolyticum sp. nov. a protease producing bacterium isolated from ocean sediments of Laizhou Bay.</title>
        <authorList>
            <person name="Li Y."/>
        </authorList>
    </citation>
    <scope>NUCLEOTIDE SEQUENCE [LARGE SCALE GENOMIC DNA]</scope>
    <source>
        <strain evidence="2 3">22-7</strain>
    </source>
</reference>
<accession>A0A2S5GFZ4</accession>
<gene>
    <name evidence="2" type="ORF">C4B60_00645</name>
</gene>
<feature type="transmembrane region" description="Helical" evidence="1">
    <location>
        <begin position="139"/>
        <end position="159"/>
    </location>
</feature>
<evidence type="ECO:0000313" key="3">
    <source>
        <dbReference type="Proteomes" id="UP000239047"/>
    </source>
</evidence>